<dbReference type="Proteomes" id="UP000032066">
    <property type="component" value="Unassembled WGS sequence"/>
</dbReference>
<comment type="caution">
    <text evidence="1">The sequence shown here is derived from an EMBL/GenBank/DDBJ whole genome shotgun (WGS) entry which is preliminary data.</text>
</comment>
<organism evidence="1 2">
    <name type="scientific">Kitasatospora griseola</name>
    <name type="common">Streptomyces griseolosporeus</name>
    <dbReference type="NCBI Taxonomy" id="2064"/>
    <lineage>
        <taxon>Bacteria</taxon>
        <taxon>Bacillati</taxon>
        <taxon>Actinomycetota</taxon>
        <taxon>Actinomycetes</taxon>
        <taxon>Kitasatosporales</taxon>
        <taxon>Streptomycetaceae</taxon>
        <taxon>Kitasatospora</taxon>
    </lineage>
</organism>
<keyword evidence="2" id="KW-1185">Reference proteome</keyword>
<gene>
    <name evidence="1" type="ORF">TR51_18420</name>
</gene>
<evidence type="ECO:0000313" key="2">
    <source>
        <dbReference type="Proteomes" id="UP000032066"/>
    </source>
</evidence>
<evidence type="ECO:0000313" key="1">
    <source>
        <dbReference type="EMBL" id="KIQ65739.1"/>
    </source>
</evidence>
<dbReference type="AlphaFoldDB" id="A0A0D0PT92"/>
<accession>A0A0D0PT92</accession>
<sequence>MRTGWGRPGPTVVVRLGMMVCRIVRSRMVGGRLGMMVCRIVRSRMVGGRLGTMVCRIVRSRMVGGLPGTRVRGVGLSIMGPRAMVRRRRARMVCRIVRSRMVGGRLGMMVRRIGRMPIRAVRPGTRVRGRHRRRTTVRRRPVPTVGVRVGRTVRRAGPSTSTSCRTTSMR</sequence>
<proteinExistence type="predicted"/>
<reference evidence="1 2" key="1">
    <citation type="submission" date="2015-02" db="EMBL/GenBank/DDBJ databases">
        <title>Draft genome sequence of Kitasatospora griseola MF730-N6, a bafilomycin, terpentecin and satosporin producer.</title>
        <authorList>
            <person name="Arens J.C."/>
            <person name="Haltli B."/>
            <person name="Kerr R.G."/>
        </authorList>
    </citation>
    <scope>NUCLEOTIDE SEQUENCE [LARGE SCALE GENOMIC DNA]</scope>
    <source>
        <strain evidence="1 2">MF730-N6</strain>
    </source>
</reference>
<name>A0A0D0PT92_KITGR</name>
<protein>
    <submittedName>
        <fullName evidence="1">Uncharacterized protein</fullName>
    </submittedName>
</protein>
<dbReference type="EMBL" id="JXZB01000002">
    <property type="protein sequence ID" value="KIQ65739.1"/>
    <property type="molecule type" value="Genomic_DNA"/>
</dbReference>